<comment type="caution">
    <text evidence="1">The sequence shown here is derived from an EMBL/GenBank/DDBJ whole genome shotgun (WGS) entry which is preliminary data.</text>
</comment>
<organism evidence="1 2">
    <name type="scientific">Candidatus Beckwithbacteria bacterium CG10_big_fil_rev_8_21_14_0_10_34_10</name>
    <dbReference type="NCBI Taxonomy" id="1974495"/>
    <lineage>
        <taxon>Bacteria</taxon>
        <taxon>Candidatus Beckwithiibacteriota</taxon>
    </lineage>
</organism>
<evidence type="ECO:0000313" key="1">
    <source>
        <dbReference type="EMBL" id="PIS09317.1"/>
    </source>
</evidence>
<proteinExistence type="predicted"/>
<dbReference type="AlphaFoldDB" id="A0A2H0W9L5"/>
<reference evidence="2" key="1">
    <citation type="submission" date="2017-09" db="EMBL/GenBank/DDBJ databases">
        <title>Depth-based differentiation of microbial function through sediment-hosted aquifers and enrichment of novel symbionts in the deep terrestrial subsurface.</title>
        <authorList>
            <person name="Probst A.J."/>
            <person name="Ladd B."/>
            <person name="Jarett J.K."/>
            <person name="Geller-Mcgrath D.E."/>
            <person name="Sieber C.M.K."/>
            <person name="Emerson J.B."/>
            <person name="Anantharaman K."/>
            <person name="Thomas B.C."/>
            <person name="Malmstrom R."/>
            <person name="Stieglmeier M."/>
            <person name="Klingl A."/>
            <person name="Woyke T."/>
            <person name="Ryan C.M."/>
            <person name="Banfield J.F."/>
        </authorList>
    </citation>
    <scope>NUCLEOTIDE SEQUENCE [LARGE SCALE GENOMIC DNA]</scope>
</reference>
<evidence type="ECO:0000313" key="2">
    <source>
        <dbReference type="Proteomes" id="UP000230093"/>
    </source>
</evidence>
<gene>
    <name evidence="1" type="ORF">COT75_02310</name>
</gene>
<protein>
    <submittedName>
        <fullName evidence="1">Uncharacterized protein</fullName>
    </submittedName>
</protein>
<dbReference type="EMBL" id="PEZT01000012">
    <property type="protein sequence ID" value="PIS09317.1"/>
    <property type="molecule type" value="Genomic_DNA"/>
</dbReference>
<accession>A0A2H0W9L5</accession>
<dbReference type="Proteomes" id="UP000230093">
    <property type="component" value="Unassembled WGS sequence"/>
</dbReference>
<name>A0A2H0W9L5_9BACT</name>
<sequence length="75" mass="8605">MDINFLVEQVKKNLQVKGYGIQENIQYGDFKYLMIGHLSKFEFSKFGISDYFFTAGYLKDATVANIKAFSNQSFG</sequence>